<keyword evidence="3" id="KW-0131">Cell cycle</keyword>
<evidence type="ECO:0000313" key="3">
    <source>
        <dbReference type="EMBL" id="MCH4294006.1"/>
    </source>
</evidence>
<dbReference type="NCBIfam" id="NF008641">
    <property type="entry name" value="PRK11633.1"/>
    <property type="match status" value="1"/>
</dbReference>
<evidence type="ECO:0000256" key="1">
    <source>
        <dbReference type="SAM" id="MobiDB-lite"/>
    </source>
</evidence>
<dbReference type="InterPro" id="IPR007730">
    <property type="entry name" value="SPOR-like_dom"/>
</dbReference>
<dbReference type="Proteomes" id="UP001297581">
    <property type="component" value="Unassembled WGS sequence"/>
</dbReference>
<protein>
    <submittedName>
        <fullName evidence="3">Cell division protein DedD</fullName>
    </submittedName>
</protein>
<sequence>MSSQFQNRLVGTIVLVALGVIFLPDLLDGKKDKVQEEFAEIPLRPESRVVNAPEESFAVEELAPLDLGESREATEQADTSAGQDESLKQVQANEDKPQTAAAENATKPDSRSETKAEAKTEAKVDSKPPAGAAETKPAPKPVVKAEPKSEPKAAQQAAWTLQLGAFSNAANVDALVKKLRKAGFKAYTLPSKPVDGSLTKVFVGPDVSQAKVERLKVEVKALTKLDGKVLSYNPLEQ</sequence>
<keyword evidence="3" id="KW-0132">Cell division</keyword>
<keyword evidence="4" id="KW-1185">Reference proteome</keyword>
<dbReference type="AlphaFoldDB" id="A0AAJ1EZF2"/>
<dbReference type="GO" id="GO:0032153">
    <property type="term" value="C:cell division site"/>
    <property type="evidence" value="ECO:0007669"/>
    <property type="project" value="TreeGrafter"/>
</dbReference>
<proteinExistence type="predicted"/>
<feature type="region of interest" description="Disordered" evidence="1">
    <location>
        <begin position="60"/>
        <end position="155"/>
    </location>
</feature>
<dbReference type="Gene3D" id="3.30.70.1070">
    <property type="entry name" value="Sporulation related repeat"/>
    <property type="match status" value="1"/>
</dbReference>
<feature type="compositionally biased region" description="Polar residues" evidence="1">
    <location>
        <begin position="76"/>
        <end position="92"/>
    </location>
</feature>
<dbReference type="SUPFAM" id="SSF110997">
    <property type="entry name" value="Sporulation related repeat"/>
    <property type="match status" value="1"/>
</dbReference>
<dbReference type="EMBL" id="JAKUDL010000002">
    <property type="protein sequence ID" value="MCH4294006.1"/>
    <property type="molecule type" value="Genomic_DNA"/>
</dbReference>
<comment type="caution">
    <text evidence="3">The sequence shown here is derived from an EMBL/GenBank/DDBJ whole genome shotgun (WGS) entry which is preliminary data.</text>
</comment>
<name>A0AAJ1EZF2_9GAMM</name>
<evidence type="ECO:0000313" key="4">
    <source>
        <dbReference type="Proteomes" id="UP001297581"/>
    </source>
</evidence>
<dbReference type="PANTHER" id="PTHR38687:SF1">
    <property type="entry name" value="CELL DIVISION PROTEIN DEDD"/>
    <property type="match status" value="1"/>
</dbReference>
<organism evidence="3 4">
    <name type="scientific">Shewanella zhuhaiensis</name>
    <dbReference type="NCBI Taxonomy" id="2919576"/>
    <lineage>
        <taxon>Bacteria</taxon>
        <taxon>Pseudomonadati</taxon>
        <taxon>Pseudomonadota</taxon>
        <taxon>Gammaproteobacteria</taxon>
        <taxon>Alteromonadales</taxon>
        <taxon>Shewanellaceae</taxon>
        <taxon>Shewanella</taxon>
    </lineage>
</organism>
<dbReference type="GO" id="GO:0042834">
    <property type="term" value="F:peptidoglycan binding"/>
    <property type="evidence" value="ECO:0007669"/>
    <property type="project" value="InterPro"/>
</dbReference>
<gene>
    <name evidence="3" type="primary">dedD</name>
    <name evidence="3" type="ORF">MJ923_06780</name>
</gene>
<evidence type="ECO:0000259" key="2">
    <source>
        <dbReference type="PROSITE" id="PS51724"/>
    </source>
</evidence>
<dbReference type="GO" id="GO:0032506">
    <property type="term" value="P:cytokinetic process"/>
    <property type="evidence" value="ECO:0007669"/>
    <property type="project" value="TreeGrafter"/>
</dbReference>
<feature type="compositionally biased region" description="Basic and acidic residues" evidence="1">
    <location>
        <begin position="106"/>
        <end position="126"/>
    </location>
</feature>
<accession>A0AAJ1EZF2</accession>
<dbReference type="PANTHER" id="PTHR38687">
    <property type="entry name" value="CELL DIVISION PROTEIN DEDD-RELATED"/>
    <property type="match status" value="1"/>
</dbReference>
<dbReference type="PROSITE" id="PS51724">
    <property type="entry name" value="SPOR"/>
    <property type="match status" value="1"/>
</dbReference>
<feature type="domain" description="SPOR" evidence="2">
    <location>
        <begin position="153"/>
        <end position="232"/>
    </location>
</feature>
<reference evidence="3 4" key="1">
    <citation type="submission" date="2022-02" db="EMBL/GenBank/DDBJ databases">
        <title>The genome sequence of Shewanella sp. 3B26.</title>
        <authorList>
            <person name="Du J."/>
        </authorList>
    </citation>
    <scope>NUCLEOTIDE SEQUENCE [LARGE SCALE GENOMIC DNA]</scope>
    <source>
        <strain evidence="3 4">3B26</strain>
    </source>
</reference>
<dbReference type="GO" id="GO:0030428">
    <property type="term" value="C:cell septum"/>
    <property type="evidence" value="ECO:0007669"/>
    <property type="project" value="TreeGrafter"/>
</dbReference>
<dbReference type="InterPro" id="IPR036680">
    <property type="entry name" value="SPOR-like_sf"/>
</dbReference>
<dbReference type="InterPro" id="IPR052521">
    <property type="entry name" value="Cell_div_SPOR-domain"/>
</dbReference>
<dbReference type="RefSeq" id="WP_240590448.1">
    <property type="nucleotide sequence ID" value="NZ_JAKUDL010000002.1"/>
</dbReference>
<dbReference type="Pfam" id="PF05036">
    <property type="entry name" value="SPOR"/>
    <property type="match status" value="1"/>
</dbReference>